<dbReference type="EC" id="3.2.2.-" evidence="5"/>
<dbReference type="NCBIfam" id="TIGR00567">
    <property type="entry name" value="3mg"/>
    <property type="match status" value="1"/>
</dbReference>
<gene>
    <name evidence="6" type="ORF">SAMN04488541_100186</name>
</gene>
<dbReference type="AlphaFoldDB" id="A0A1I2ACI3"/>
<dbReference type="STRING" id="1003.SAMN04488541_100186"/>
<organism evidence="6 7">
    <name type="scientific">Thermoflexibacter ruber</name>
    <dbReference type="NCBI Taxonomy" id="1003"/>
    <lineage>
        <taxon>Bacteria</taxon>
        <taxon>Pseudomonadati</taxon>
        <taxon>Bacteroidota</taxon>
        <taxon>Cytophagia</taxon>
        <taxon>Cytophagales</taxon>
        <taxon>Thermoflexibacteraceae</taxon>
        <taxon>Thermoflexibacter</taxon>
    </lineage>
</organism>
<keyword evidence="4 5" id="KW-0234">DNA repair</keyword>
<dbReference type="RefSeq" id="WP_091538256.1">
    <property type="nucleotide sequence ID" value="NZ_FONY01000001.1"/>
</dbReference>
<dbReference type="Proteomes" id="UP000199513">
    <property type="component" value="Unassembled WGS sequence"/>
</dbReference>
<keyword evidence="7" id="KW-1185">Reference proteome</keyword>
<dbReference type="HAMAP" id="MF_00527">
    <property type="entry name" value="3MGH"/>
    <property type="match status" value="1"/>
</dbReference>
<dbReference type="EMBL" id="FONY01000001">
    <property type="protein sequence ID" value="SFE40693.1"/>
    <property type="molecule type" value="Genomic_DNA"/>
</dbReference>
<sequence>MKKLLPSFYLNPDVVEVAKQLLGKYLCTDFGEGLTIGKIVETEAYCGATDKACHAHFKRTRRNSIMFARGGVAYVYLCYGVHHLFNVVTNQEGLADAVLIRGIEPIEGIELMLKRRGFSHLAHSLTAGPGAMSKALGITTDYYGTDLCGNKIWIADEGIAIPENQIIASPRVGVAYAEEDALLPWRFRIKGNPWSSKAK</sequence>
<evidence type="ECO:0000256" key="2">
    <source>
        <dbReference type="ARBA" id="ARBA00022763"/>
    </source>
</evidence>
<keyword evidence="2 5" id="KW-0227">DNA damage</keyword>
<dbReference type="PANTHER" id="PTHR10429">
    <property type="entry name" value="DNA-3-METHYLADENINE GLYCOSYLASE"/>
    <property type="match status" value="1"/>
</dbReference>
<reference evidence="6 7" key="1">
    <citation type="submission" date="2016-10" db="EMBL/GenBank/DDBJ databases">
        <authorList>
            <person name="de Groot N.N."/>
        </authorList>
    </citation>
    <scope>NUCLEOTIDE SEQUENCE [LARGE SCALE GENOMIC DNA]</scope>
    <source>
        <strain>GEY</strain>
        <strain evidence="7">DSM 9560</strain>
    </source>
</reference>
<dbReference type="GO" id="GO:0003905">
    <property type="term" value="F:alkylbase DNA N-glycosylase activity"/>
    <property type="evidence" value="ECO:0007669"/>
    <property type="project" value="InterPro"/>
</dbReference>
<comment type="similarity">
    <text evidence="1 5">Belongs to the DNA glycosylase MPG family.</text>
</comment>
<dbReference type="InterPro" id="IPR036995">
    <property type="entry name" value="MPG_sf"/>
</dbReference>
<dbReference type="GO" id="GO:0006284">
    <property type="term" value="P:base-excision repair"/>
    <property type="evidence" value="ECO:0007669"/>
    <property type="project" value="InterPro"/>
</dbReference>
<dbReference type="PANTHER" id="PTHR10429:SF0">
    <property type="entry name" value="DNA-3-METHYLADENINE GLYCOSYLASE"/>
    <property type="match status" value="1"/>
</dbReference>
<evidence type="ECO:0000256" key="5">
    <source>
        <dbReference type="HAMAP-Rule" id="MF_00527"/>
    </source>
</evidence>
<accession>A0A1I2ACI3</accession>
<protein>
    <recommendedName>
        <fullName evidence="5">Putative 3-methyladenine DNA glycosylase</fullName>
        <ecNumber evidence="5">3.2.2.-</ecNumber>
    </recommendedName>
</protein>
<dbReference type="OrthoDB" id="9794313at2"/>
<evidence type="ECO:0000256" key="3">
    <source>
        <dbReference type="ARBA" id="ARBA00022801"/>
    </source>
</evidence>
<dbReference type="GO" id="GO:0003677">
    <property type="term" value="F:DNA binding"/>
    <property type="evidence" value="ECO:0007669"/>
    <property type="project" value="InterPro"/>
</dbReference>
<dbReference type="InterPro" id="IPR011034">
    <property type="entry name" value="Formyl_transferase-like_C_sf"/>
</dbReference>
<dbReference type="CDD" id="cd00540">
    <property type="entry name" value="AAG"/>
    <property type="match status" value="1"/>
</dbReference>
<evidence type="ECO:0000256" key="1">
    <source>
        <dbReference type="ARBA" id="ARBA00009232"/>
    </source>
</evidence>
<evidence type="ECO:0000313" key="6">
    <source>
        <dbReference type="EMBL" id="SFE40693.1"/>
    </source>
</evidence>
<evidence type="ECO:0000313" key="7">
    <source>
        <dbReference type="Proteomes" id="UP000199513"/>
    </source>
</evidence>
<name>A0A1I2ACI3_9BACT</name>
<dbReference type="FunFam" id="3.10.300.10:FF:000001">
    <property type="entry name" value="Putative 3-methyladenine DNA glycosylase"/>
    <property type="match status" value="1"/>
</dbReference>
<proteinExistence type="inferred from homology"/>
<dbReference type="SUPFAM" id="SSF50486">
    <property type="entry name" value="FMT C-terminal domain-like"/>
    <property type="match status" value="1"/>
</dbReference>
<dbReference type="Gene3D" id="3.10.300.10">
    <property type="entry name" value="Methylpurine-DNA glycosylase (MPG)"/>
    <property type="match status" value="1"/>
</dbReference>
<keyword evidence="3 5" id="KW-0378">Hydrolase</keyword>
<evidence type="ECO:0000256" key="4">
    <source>
        <dbReference type="ARBA" id="ARBA00023204"/>
    </source>
</evidence>
<dbReference type="InterPro" id="IPR003180">
    <property type="entry name" value="MPG"/>
</dbReference>
<dbReference type="Pfam" id="PF02245">
    <property type="entry name" value="Pur_DNA_glyco"/>
    <property type="match status" value="1"/>
</dbReference>